<comment type="caution">
    <text evidence="1">The sequence shown here is derived from an EMBL/GenBank/DDBJ whole genome shotgun (WGS) entry which is preliminary data.</text>
</comment>
<dbReference type="AlphaFoldDB" id="A0A1G2H4B9"/>
<name>A0A1G2H4B9_9BACT</name>
<proteinExistence type="predicted"/>
<accession>A0A1G2H4B9</accession>
<evidence type="ECO:0000313" key="1">
    <source>
        <dbReference type="EMBL" id="OGZ57326.1"/>
    </source>
</evidence>
<gene>
    <name evidence="1" type="ORF">A2827_03510</name>
</gene>
<organism evidence="1 2">
    <name type="scientific">Candidatus Spechtbacteria bacterium RIFCSPHIGHO2_01_FULL_43_30</name>
    <dbReference type="NCBI Taxonomy" id="1802158"/>
    <lineage>
        <taxon>Bacteria</taxon>
        <taxon>Candidatus Spechtiibacteriota</taxon>
    </lineage>
</organism>
<reference evidence="1 2" key="1">
    <citation type="journal article" date="2016" name="Nat. Commun.">
        <title>Thousands of microbial genomes shed light on interconnected biogeochemical processes in an aquifer system.</title>
        <authorList>
            <person name="Anantharaman K."/>
            <person name="Brown C.T."/>
            <person name="Hug L.A."/>
            <person name="Sharon I."/>
            <person name="Castelle C.J."/>
            <person name="Probst A.J."/>
            <person name="Thomas B.C."/>
            <person name="Singh A."/>
            <person name="Wilkins M.J."/>
            <person name="Karaoz U."/>
            <person name="Brodie E.L."/>
            <person name="Williams K.H."/>
            <person name="Hubbard S.S."/>
            <person name="Banfield J.F."/>
        </authorList>
    </citation>
    <scope>NUCLEOTIDE SEQUENCE [LARGE SCALE GENOMIC DNA]</scope>
</reference>
<dbReference type="EMBL" id="MHOD01000032">
    <property type="protein sequence ID" value="OGZ57326.1"/>
    <property type="molecule type" value="Genomic_DNA"/>
</dbReference>
<sequence>MSCSILYSNLLTRKVFGKNSDDRNNLVEHLRVCKGCLDLAIYIESVLISVRHSARQDYVNGERVISPEVSDLVADLLQEGEANKWAKNAARIKLAVVITYIRRALDTKLPLENDERVPESVKLMCLQARSGISDSDKNSASYSLKLIADVVDSALNSEKSS</sequence>
<protein>
    <submittedName>
        <fullName evidence="1">Uncharacterized protein</fullName>
    </submittedName>
</protein>
<dbReference type="Proteomes" id="UP000177932">
    <property type="component" value="Unassembled WGS sequence"/>
</dbReference>
<evidence type="ECO:0000313" key="2">
    <source>
        <dbReference type="Proteomes" id="UP000177932"/>
    </source>
</evidence>
<dbReference type="STRING" id="1802158.A2827_03510"/>